<feature type="compositionally biased region" description="Polar residues" evidence="5">
    <location>
        <begin position="1440"/>
        <end position="1449"/>
    </location>
</feature>
<evidence type="ECO:0000313" key="7">
    <source>
        <dbReference type="EMBL" id="ESO05392.1"/>
    </source>
</evidence>
<feature type="region of interest" description="Disordered" evidence="5">
    <location>
        <begin position="1285"/>
        <end position="1360"/>
    </location>
</feature>
<protein>
    <recommendedName>
        <fullName evidence="6">SEC7 domain-containing protein</fullName>
    </recommendedName>
</protein>
<dbReference type="EMBL" id="KB096365">
    <property type="protein sequence ID" value="ESO05392.1"/>
    <property type="molecule type" value="Genomic_DNA"/>
</dbReference>
<dbReference type="RefSeq" id="XP_009016707.1">
    <property type="nucleotide sequence ID" value="XM_009018459.1"/>
</dbReference>
<dbReference type="OrthoDB" id="10258608at2759"/>
<dbReference type="CDD" id="cd00171">
    <property type="entry name" value="Sec7"/>
    <property type="match status" value="1"/>
</dbReference>
<dbReference type="GO" id="GO:0010256">
    <property type="term" value="P:endomembrane system organization"/>
    <property type="evidence" value="ECO:0007669"/>
    <property type="project" value="UniProtKB-ARBA"/>
</dbReference>
<evidence type="ECO:0000256" key="5">
    <source>
        <dbReference type="SAM" id="MobiDB-lite"/>
    </source>
</evidence>
<dbReference type="InterPro" id="IPR032691">
    <property type="entry name" value="Mon2/Sec7/BIG1-like_HUS"/>
</dbReference>
<evidence type="ECO:0000259" key="6">
    <source>
        <dbReference type="PROSITE" id="PS50190"/>
    </source>
</evidence>
<name>T1G344_HELRO</name>
<feature type="region of interest" description="Disordered" evidence="5">
    <location>
        <begin position="396"/>
        <end position="417"/>
    </location>
</feature>
<feature type="region of interest" description="Disordered" evidence="5">
    <location>
        <begin position="219"/>
        <end position="338"/>
    </location>
</feature>
<dbReference type="InterPro" id="IPR035999">
    <property type="entry name" value="Sec7_dom_sf"/>
</dbReference>
<feature type="compositionally biased region" description="Basic and acidic residues" evidence="5">
    <location>
        <begin position="286"/>
        <end position="301"/>
    </location>
</feature>
<evidence type="ECO:0000313" key="9">
    <source>
        <dbReference type="Proteomes" id="UP000015101"/>
    </source>
</evidence>
<dbReference type="Gene3D" id="1.10.1000.11">
    <property type="entry name" value="Arf Nucleotide-binding Site Opener,domain 2"/>
    <property type="match status" value="1"/>
</dbReference>
<dbReference type="KEGG" id="hro:HELRODRAFT_77812"/>
<dbReference type="STRING" id="6412.T1G344"/>
<dbReference type="Pfam" id="PF12783">
    <property type="entry name" value="Sec7-like_HUS"/>
    <property type="match status" value="1"/>
</dbReference>
<evidence type="ECO:0000256" key="1">
    <source>
        <dbReference type="ARBA" id="ARBA00004222"/>
    </source>
</evidence>
<dbReference type="GO" id="GO:0005085">
    <property type="term" value="F:guanyl-nucleotide exchange factor activity"/>
    <property type="evidence" value="ECO:0000318"/>
    <property type="project" value="GO_Central"/>
</dbReference>
<comment type="subcellular location">
    <subcellularLocation>
        <location evidence="2">Endoplasmic reticulum-Golgi intermediate compartment</location>
    </subcellularLocation>
    <subcellularLocation>
        <location evidence="1">Golgi apparatus</location>
        <location evidence="1">cis-Golgi network</location>
    </subcellularLocation>
</comment>
<feature type="compositionally biased region" description="Low complexity" evidence="5">
    <location>
        <begin position="1347"/>
        <end position="1357"/>
    </location>
</feature>
<dbReference type="SUPFAM" id="SSF48425">
    <property type="entry name" value="Sec7 domain"/>
    <property type="match status" value="1"/>
</dbReference>
<dbReference type="Pfam" id="PF01369">
    <property type="entry name" value="Sec7"/>
    <property type="match status" value="1"/>
</dbReference>
<dbReference type="FunCoup" id="T1G344">
    <property type="interactions" value="1782"/>
</dbReference>
<dbReference type="EnsemblMetazoa" id="HelroT77812">
    <property type="protein sequence ID" value="HelroP77812"/>
    <property type="gene ID" value="HelroG77812"/>
</dbReference>
<reference evidence="9" key="1">
    <citation type="submission" date="2012-12" db="EMBL/GenBank/DDBJ databases">
        <authorList>
            <person name="Hellsten U."/>
            <person name="Grimwood J."/>
            <person name="Chapman J.A."/>
            <person name="Shapiro H."/>
            <person name="Aerts A."/>
            <person name="Otillar R.P."/>
            <person name="Terry A.Y."/>
            <person name="Boore J.L."/>
            <person name="Simakov O."/>
            <person name="Marletaz F."/>
            <person name="Cho S.-J."/>
            <person name="Edsinger-Gonzales E."/>
            <person name="Havlak P."/>
            <person name="Kuo D.-H."/>
            <person name="Larsson T."/>
            <person name="Lv J."/>
            <person name="Arendt D."/>
            <person name="Savage R."/>
            <person name="Osoegawa K."/>
            <person name="de Jong P."/>
            <person name="Lindberg D.R."/>
            <person name="Seaver E.C."/>
            <person name="Weisblat D.A."/>
            <person name="Putnam N.H."/>
            <person name="Grigoriev I.V."/>
            <person name="Rokhsar D.S."/>
        </authorList>
    </citation>
    <scope>NUCLEOTIDE SEQUENCE</scope>
</reference>
<dbReference type="PANTHER" id="PTHR10663:SF388">
    <property type="entry name" value="GOLGI-SPECIFIC BREFELDIN A-RESISTANCE GUANINE NUCLEOTIDE EXCHANGE FACTOR 1"/>
    <property type="match status" value="1"/>
</dbReference>
<dbReference type="GO" id="GO:0005793">
    <property type="term" value="C:endoplasmic reticulum-Golgi intermediate compartment"/>
    <property type="evidence" value="ECO:0007669"/>
    <property type="project" value="UniProtKB-SubCell"/>
</dbReference>
<reference evidence="7 9" key="2">
    <citation type="journal article" date="2013" name="Nature">
        <title>Insights into bilaterian evolution from three spiralian genomes.</title>
        <authorList>
            <person name="Simakov O."/>
            <person name="Marletaz F."/>
            <person name="Cho S.J."/>
            <person name="Edsinger-Gonzales E."/>
            <person name="Havlak P."/>
            <person name="Hellsten U."/>
            <person name="Kuo D.H."/>
            <person name="Larsson T."/>
            <person name="Lv J."/>
            <person name="Arendt D."/>
            <person name="Savage R."/>
            <person name="Osoegawa K."/>
            <person name="de Jong P."/>
            <person name="Grimwood J."/>
            <person name="Chapman J.A."/>
            <person name="Shapiro H."/>
            <person name="Aerts A."/>
            <person name="Otillar R.P."/>
            <person name="Terry A.Y."/>
            <person name="Boore J.L."/>
            <person name="Grigoriev I.V."/>
            <person name="Lindberg D.R."/>
            <person name="Seaver E.C."/>
            <person name="Weisblat D.A."/>
            <person name="Putnam N.H."/>
            <person name="Rokhsar D.S."/>
        </authorList>
    </citation>
    <scope>NUCLEOTIDE SEQUENCE</scope>
</reference>
<dbReference type="EMBL" id="AMQM01003933">
    <property type="status" value="NOT_ANNOTATED_CDS"/>
    <property type="molecule type" value="Genomic_DNA"/>
</dbReference>
<dbReference type="Pfam" id="PF23325">
    <property type="entry name" value="TPR_28"/>
    <property type="match status" value="1"/>
</dbReference>
<proteinExistence type="predicted"/>
<dbReference type="eggNOG" id="KOG0928">
    <property type="taxonomic scope" value="Eukaryota"/>
</dbReference>
<dbReference type="Gene3D" id="1.10.220.20">
    <property type="match status" value="1"/>
</dbReference>
<evidence type="ECO:0000256" key="4">
    <source>
        <dbReference type="ARBA" id="ARBA00023034"/>
    </source>
</evidence>
<feature type="compositionally biased region" description="Basic residues" evidence="5">
    <location>
        <begin position="229"/>
        <end position="240"/>
    </location>
</feature>
<keyword evidence="3" id="KW-0813">Transport</keyword>
<feature type="compositionally biased region" description="Polar residues" evidence="5">
    <location>
        <begin position="264"/>
        <end position="279"/>
    </location>
</feature>
<feature type="region of interest" description="Disordered" evidence="5">
    <location>
        <begin position="1440"/>
        <end position="1497"/>
    </location>
</feature>
<evidence type="ECO:0000256" key="3">
    <source>
        <dbReference type="ARBA" id="ARBA00022448"/>
    </source>
</evidence>
<dbReference type="InterPro" id="IPR056604">
    <property type="entry name" value="GBF1-like_TPR"/>
</dbReference>
<dbReference type="FunFam" id="1.10.1000.11:FF:000007">
    <property type="entry name" value="Golgi-specific brefeldin A-resistance guanine nucleotide exchange factor 1"/>
    <property type="match status" value="1"/>
</dbReference>
<feature type="compositionally biased region" description="Polar residues" evidence="5">
    <location>
        <begin position="1301"/>
        <end position="1324"/>
    </location>
</feature>
<feature type="domain" description="SEC7" evidence="6">
    <location>
        <begin position="712"/>
        <end position="902"/>
    </location>
</feature>
<dbReference type="GO" id="GO:0005794">
    <property type="term" value="C:Golgi apparatus"/>
    <property type="evidence" value="ECO:0007669"/>
    <property type="project" value="UniProtKB-SubCell"/>
</dbReference>
<dbReference type="PROSITE" id="PS50190">
    <property type="entry name" value="SEC7"/>
    <property type="match status" value="1"/>
</dbReference>
<dbReference type="SMART" id="SM00222">
    <property type="entry name" value="Sec7"/>
    <property type="match status" value="1"/>
</dbReference>
<gene>
    <name evidence="8" type="primary">20215492</name>
    <name evidence="7" type="ORF">HELRODRAFT_77812</name>
</gene>
<dbReference type="Proteomes" id="UP000015101">
    <property type="component" value="Unassembled WGS sequence"/>
</dbReference>
<keyword evidence="4" id="KW-0333">Golgi apparatus</keyword>
<evidence type="ECO:0000256" key="2">
    <source>
        <dbReference type="ARBA" id="ARBA00004399"/>
    </source>
</evidence>
<feature type="compositionally biased region" description="Low complexity" evidence="5">
    <location>
        <begin position="241"/>
        <end position="256"/>
    </location>
</feature>
<dbReference type="InterPro" id="IPR000904">
    <property type="entry name" value="Sec7_dom"/>
</dbReference>
<dbReference type="GeneID" id="20215492"/>
<evidence type="ECO:0000313" key="8">
    <source>
        <dbReference type="EnsemblMetazoa" id="HelroP77812"/>
    </source>
</evidence>
<keyword evidence="9" id="KW-1185">Reference proteome</keyword>
<dbReference type="PANTHER" id="PTHR10663">
    <property type="entry name" value="GUANYL-NUCLEOTIDE EXCHANGE FACTOR"/>
    <property type="match status" value="1"/>
</dbReference>
<organism evidence="8 9">
    <name type="scientific">Helobdella robusta</name>
    <name type="common">Californian leech</name>
    <dbReference type="NCBI Taxonomy" id="6412"/>
    <lineage>
        <taxon>Eukaryota</taxon>
        <taxon>Metazoa</taxon>
        <taxon>Spiralia</taxon>
        <taxon>Lophotrochozoa</taxon>
        <taxon>Annelida</taxon>
        <taxon>Clitellata</taxon>
        <taxon>Hirudinea</taxon>
        <taxon>Rhynchobdellida</taxon>
        <taxon>Glossiphoniidae</taxon>
        <taxon>Helobdella</taxon>
    </lineage>
</organism>
<sequence length="1771" mass="200381">MAKIETGVYIILGEVNLLLTTIKKNFKWSSSYNHQIDNENELITNLVKLKNVLNEIIDIKSIEPLEFLIPFLDIIRSEETTGPITGLALTAINKFLSYRLIECDPELSSLAVEQIADAVTHARFVGTDPSADEVVLLKILYVLKSLVLCPSGVLLTNESICEIMQSCFRICFEMRLSELLRKSAEHTLVDMVQLLFTRLPEFKDDAKWVSSMKKLKMRTGGMDAGKSSAKQRKKSPKVKTKAAAAASTTALSAGSKQDNKHHTISSSTVPTNETINLQDSSSFSSHKAESKNYGEKMDEPPKSLSLKSDYEDEGSVSLHQSLHPSSHHQLEPPVQQQPLPQCSLDAQESPNEIPIDHILFPADEHSKQTSNDQQNICSNNSSKDFVNPRGIRFTSHISQPADNNVETSHESYTGTASPSPYSIPCVRELLRFLISLTNPHDAHNTENMIHMGLSLITVALESGSDHVGHYKSLLNLIKDDMCRNLFYLLKHERLSLYAAAIRVCFLLFESMRGYLKMQLEMYFQKLMELIVSESQRVSQEHRELALESIIQMLRMPGLVTEMYLNYDCDLYCSNLFEDLTKLLSKNAFPLSGLSNTHLLSLDALLAIIDSIEENCHYRMNNNLKKDSADGPHDNNGENVTIKKCNSHVNISTATSPGFGSLDNLPHILPSNTQSLVSKSLSTSESAFQTALKSPKIRPNRIPPSLKIPSSDELNTVKYKKKIYQAGTEQFNVKPQEGIMFLQKHGLLSQQLDPGEIVSFIKQNPKLDKKQIGEFISNRKNNNILEAYQKSFNFESTRIDEALRMYLETFRLPGEAPVISYLLEHFAEHWHKMNNEPFENADAAFTLAYAVIMLNVDQHNLNAKKQNTPMTCENFKKNLSKVNGGRDFDEEMLEEMFQSIKNEEIVMPAEHTGLVRDNYLWKALLRRSQSKDLGYLHAATGCFDRDLFSIAWGPTVAALSFVFDKSPEDAIIQKAITGFKKCAYISAYYEMSDVFDNLVISLCKFTTLLCFSESADSLAISFGNNLKAQLAARTVFALTHRHSDILHDGWRNILECITQLFKAKLLTEVLVKVEDFLDPSGRISIIREEQTDSSMFSNLYTFFSLSSDAPQSKTPALEDQDSIKRAQDCILECHVEQLIIDSKFLREESLQELLKDAVHGQHGDEETQVLRLELLFKVVLQNRDRIAPYWSSIEDHLYSILVNRTEATFLVERAVVGILRLAVRLLRREELAHQVLNSLRIILLMKPEVIHTYISRHVAYGMHDLLKANASSIHTTENWQATCMDTSSSMNDHCKPPDEDGSAQSDSELNSVKRVSQDRGYTSDSELYDDKKSTSTENNVPEDLGTPSKMSSAKSASSLHSNWPNVSSNDYSIILNENLGRHDLKSFSKCCETLSFLVRDAAHISPYNFESCIRTIRVFVEASVDGGVHYRCSYQDLQHQSSKKLTSQHGTHFFKSSKMKNRKDASSMRKSRSSPSHLLGPNRPNNNNVMPSDDEDGDSDAYQTISIQLLDLMHTLHTRAAAIFNSWAEEKQWSEEAIRRKMADLSSTTTLWSACWCPLLQGIARLCCDNRKQVRNHALTYLQRALLVHDLQVLKADEWQDCFSKVLFPLLSLLLETLDGADRGGAEETRMRASALLCKVFLQHLTPLLNLSTFTALWLTILDFMDKYMHADQSDLLLEAIPESLKNMLLVMHTAGILQEKADMDEEQLQKVDVVDKEDASTDHHTRMENQLWKLTWDRINVFLPTLKEEVFKKHDAGFCCPFLIFKIKILM</sequence>
<dbReference type="HOGENOM" id="CLU_001204_2_0_1"/>
<dbReference type="InterPro" id="IPR023394">
    <property type="entry name" value="Sec7_C_sf"/>
</dbReference>
<dbReference type="GO" id="GO:0016197">
    <property type="term" value="P:endosomal transport"/>
    <property type="evidence" value="ECO:0007669"/>
    <property type="project" value="UniProtKB-ARBA"/>
</dbReference>
<reference evidence="8" key="3">
    <citation type="submission" date="2015-06" db="UniProtKB">
        <authorList>
            <consortium name="EnsemblMetazoa"/>
        </authorList>
    </citation>
    <scope>IDENTIFICATION</scope>
</reference>
<dbReference type="OMA" id="CRDIRHH"/>
<dbReference type="GO" id="GO:0032012">
    <property type="term" value="P:regulation of ARF protein signal transduction"/>
    <property type="evidence" value="ECO:0007669"/>
    <property type="project" value="InterPro"/>
</dbReference>
<accession>T1G344</accession>
<dbReference type="CTD" id="20215492"/>
<dbReference type="EMBL" id="AMQM01003934">
    <property type="status" value="NOT_ANNOTATED_CDS"/>
    <property type="molecule type" value="Genomic_DNA"/>
</dbReference>
<dbReference type="InParanoid" id="T1G344"/>